<evidence type="ECO:0000313" key="2">
    <source>
        <dbReference type="RefSeq" id="XP_025420798.1"/>
    </source>
</evidence>
<dbReference type="OrthoDB" id="6603254at2759"/>
<keyword evidence="1" id="KW-1185">Reference proteome</keyword>
<dbReference type="SUPFAM" id="SSF53098">
    <property type="entry name" value="Ribonuclease H-like"/>
    <property type="match status" value="1"/>
</dbReference>
<gene>
    <name evidence="2" type="primary">LOC112690907</name>
</gene>
<sequence length="172" mass="19612">MKLDDDSASILKVKNILDDQQLDANLVCITAKFGIISKSITQLEKRGLKLVDSINIVNRMIDDMNIIDTHSKSIKSVVEKLKKVIEKNKGFNTLRIISNILNDTEENIDELGDLNASEMVYFKYAPITSMDVERSFSQYKNLLTNKRRSLLFENIKEMLIIQCNSNLGKVNI</sequence>
<organism evidence="1 2">
    <name type="scientific">Sipha flava</name>
    <name type="common">yellow sugarcane aphid</name>
    <dbReference type="NCBI Taxonomy" id="143950"/>
    <lineage>
        <taxon>Eukaryota</taxon>
        <taxon>Metazoa</taxon>
        <taxon>Ecdysozoa</taxon>
        <taxon>Arthropoda</taxon>
        <taxon>Hexapoda</taxon>
        <taxon>Insecta</taxon>
        <taxon>Pterygota</taxon>
        <taxon>Neoptera</taxon>
        <taxon>Paraneoptera</taxon>
        <taxon>Hemiptera</taxon>
        <taxon>Sternorrhyncha</taxon>
        <taxon>Aphidomorpha</taxon>
        <taxon>Aphidoidea</taxon>
        <taxon>Aphididae</taxon>
        <taxon>Sipha</taxon>
    </lineage>
</organism>
<dbReference type="AlphaFoldDB" id="A0A8B8GCZ3"/>
<evidence type="ECO:0000313" key="1">
    <source>
        <dbReference type="Proteomes" id="UP000694846"/>
    </source>
</evidence>
<proteinExistence type="predicted"/>
<dbReference type="RefSeq" id="XP_025420798.1">
    <property type="nucleotide sequence ID" value="XM_025565013.1"/>
</dbReference>
<accession>A0A8B8GCZ3</accession>
<dbReference type="InterPro" id="IPR012337">
    <property type="entry name" value="RNaseH-like_sf"/>
</dbReference>
<dbReference type="GeneID" id="112690907"/>
<name>A0A8B8GCZ3_9HEMI</name>
<dbReference type="Proteomes" id="UP000694846">
    <property type="component" value="Unplaced"/>
</dbReference>
<reference evidence="2" key="1">
    <citation type="submission" date="2025-08" db="UniProtKB">
        <authorList>
            <consortium name="RefSeq"/>
        </authorList>
    </citation>
    <scope>IDENTIFICATION</scope>
    <source>
        <tissue evidence="2">Whole body</tissue>
    </source>
</reference>
<protein>
    <submittedName>
        <fullName evidence="2">Uncharacterized protein LOC112690907</fullName>
    </submittedName>
</protein>